<dbReference type="EMBL" id="CAEZTI010000173">
    <property type="protein sequence ID" value="CAB4569672.1"/>
    <property type="molecule type" value="Genomic_DNA"/>
</dbReference>
<feature type="transmembrane region" description="Helical" evidence="3">
    <location>
        <begin position="141"/>
        <end position="161"/>
    </location>
</feature>
<protein>
    <submittedName>
        <fullName evidence="5">Unannotated protein</fullName>
    </submittedName>
</protein>
<keyword evidence="3" id="KW-0812">Transmembrane</keyword>
<evidence type="ECO:0000259" key="4">
    <source>
        <dbReference type="Pfam" id="PF00884"/>
    </source>
</evidence>
<dbReference type="PANTHER" id="PTHR42693:SF53">
    <property type="entry name" value="ENDO-4-O-SULFATASE"/>
    <property type="match status" value="1"/>
</dbReference>
<organism evidence="5">
    <name type="scientific">freshwater metagenome</name>
    <dbReference type="NCBI Taxonomy" id="449393"/>
    <lineage>
        <taxon>unclassified sequences</taxon>
        <taxon>metagenomes</taxon>
        <taxon>ecological metagenomes</taxon>
    </lineage>
</organism>
<proteinExistence type="inferred from homology"/>
<keyword evidence="3" id="KW-1133">Transmembrane helix</keyword>
<keyword evidence="2" id="KW-0378">Hydrolase</keyword>
<dbReference type="GO" id="GO:0004065">
    <property type="term" value="F:arylsulfatase activity"/>
    <property type="evidence" value="ECO:0007669"/>
    <property type="project" value="TreeGrafter"/>
</dbReference>
<feature type="transmembrane region" description="Helical" evidence="3">
    <location>
        <begin position="85"/>
        <end position="103"/>
    </location>
</feature>
<dbReference type="InterPro" id="IPR017850">
    <property type="entry name" value="Alkaline_phosphatase_core_sf"/>
</dbReference>
<reference evidence="5" key="1">
    <citation type="submission" date="2020-05" db="EMBL/GenBank/DDBJ databases">
        <authorList>
            <person name="Chiriac C."/>
            <person name="Salcher M."/>
            <person name="Ghai R."/>
            <person name="Kavagutti S V."/>
        </authorList>
    </citation>
    <scope>NUCLEOTIDE SEQUENCE</scope>
</reference>
<feature type="transmembrane region" description="Helical" evidence="3">
    <location>
        <begin position="50"/>
        <end position="73"/>
    </location>
</feature>
<dbReference type="Pfam" id="PF00884">
    <property type="entry name" value="Sulfatase"/>
    <property type="match status" value="1"/>
</dbReference>
<evidence type="ECO:0000256" key="3">
    <source>
        <dbReference type="SAM" id="Phobius"/>
    </source>
</evidence>
<comment type="similarity">
    <text evidence="1">Belongs to the sulfatase family.</text>
</comment>
<dbReference type="AlphaFoldDB" id="A0A6J6E025"/>
<dbReference type="InterPro" id="IPR050738">
    <property type="entry name" value="Sulfatase"/>
</dbReference>
<dbReference type="Gene3D" id="3.40.720.10">
    <property type="entry name" value="Alkaline Phosphatase, subunit A"/>
    <property type="match status" value="1"/>
</dbReference>
<accession>A0A6J6E025</accession>
<feature type="transmembrane region" description="Helical" evidence="3">
    <location>
        <begin position="20"/>
        <end position="44"/>
    </location>
</feature>
<dbReference type="SUPFAM" id="SSF53649">
    <property type="entry name" value="Alkaline phosphatase-like"/>
    <property type="match status" value="1"/>
</dbReference>
<sequence length="770" mass="83314">MDKGDRGLGKIVVARRAAVYLALLTVAVAQPLLQLYGSSVAVFASANYEGAIVVIFSLVVLLVPAAVFTAIDVAVTSLHPILGMWVHRLLVMVASWAVVLVVLRNFSFGPWGIDMLYTAVIALVMTWLIDQRPTVTSWVTYLSPLSIVVALSFVVSAMSVISPPKAEVLAIEKDTIPQASSGTPRDQVSVVWIVLDEAPLWPLLTTTGEINANRYPGFASLASSSTWYRNVLATSQTTTDAVPAMLSGKWPVSNTPPVLVKHPKNLFTLMNGHMAMDAHEVATALCPKQVCNKVSVTGGDHIAFPGGSDTTAPDTTVPEETVVAVNRTPFMSFIKDALVVVGHKLLPKGLRNRLPAIDEGWGGFGAMDNGDFENEVVAPTTVPGPTTTLSLTEEKKQRANSTTVKQWESGGPMSQVPVLDEVINRAARADRPTLHFAHVLTPHRPWMLTPDMRRSSALNTDKRSNTIIDNVRDQYQAHLLQYVATDNMIAKLVTDLKRSANWNRTMIIVTADHGLTFEPGESKRAKINVKNAATLEDIYRIPLFIKYPDQSVGETNDCTASSIDILPTVIAATGIDAGWKLDGANLKTSCPVRASRKIVWPTGSHLLSTKFTDTVKRAVRYDEWIDAEGSAEDIIRTGQHGDIINGAVMTPTGPDITDLSWSLHHPEDFNAITDLSYFNDGEFGFVPAQVRGDLTAQQTFGPDVEGVLVYNGKAVGMVSELAGLKKGASASFRSTLNWNYLHGPPTGAGLEMWVVQGTGAARVIQRVATP</sequence>
<feature type="transmembrane region" description="Helical" evidence="3">
    <location>
        <begin position="109"/>
        <end position="129"/>
    </location>
</feature>
<gene>
    <name evidence="5" type="ORF">UFOPK1619_00853</name>
</gene>
<name>A0A6J6E025_9ZZZZ</name>
<feature type="domain" description="Sulfatase N-terminal" evidence="4">
    <location>
        <begin position="399"/>
        <end position="575"/>
    </location>
</feature>
<dbReference type="PANTHER" id="PTHR42693">
    <property type="entry name" value="ARYLSULFATASE FAMILY MEMBER"/>
    <property type="match status" value="1"/>
</dbReference>
<evidence type="ECO:0000256" key="2">
    <source>
        <dbReference type="ARBA" id="ARBA00022801"/>
    </source>
</evidence>
<dbReference type="InterPro" id="IPR000917">
    <property type="entry name" value="Sulfatase_N"/>
</dbReference>
<evidence type="ECO:0000256" key="1">
    <source>
        <dbReference type="ARBA" id="ARBA00008779"/>
    </source>
</evidence>
<keyword evidence="3" id="KW-0472">Membrane</keyword>
<evidence type="ECO:0000313" key="5">
    <source>
        <dbReference type="EMBL" id="CAB4569672.1"/>
    </source>
</evidence>